<dbReference type="InterPro" id="IPR003439">
    <property type="entry name" value="ABC_transporter-like_ATP-bd"/>
</dbReference>
<dbReference type="Proteomes" id="UP001164116">
    <property type="component" value="Chromosome"/>
</dbReference>
<name>A0ABY6QMT7_9PSED</name>
<evidence type="ECO:0000256" key="4">
    <source>
        <dbReference type="ARBA" id="ARBA00022840"/>
    </source>
</evidence>
<evidence type="ECO:0000256" key="3">
    <source>
        <dbReference type="ARBA" id="ARBA00022741"/>
    </source>
</evidence>
<dbReference type="PANTHER" id="PTHR43117">
    <property type="entry name" value="OSMOPROTECTANT IMPORT ATP-BINDING PROTEIN OSMV"/>
    <property type="match status" value="1"/>
</dbReference>
<keyword evidence="7" id="KW-1185">Reference proteome</keyword>
<dbReference type="InterPro" id="IPR017871">
    <property type="entry name" value="ABC_transporter-like_CS"/>
</dbReference>
<dbReference type="PANTHER" id="PTHR43117:SF4">
    <property type="entry name" value="OSMOPROTECTANT IMPORT ATP-BINDING PROTEIN OSMV"/>
    <property type="match status" value="1"/>
</dbReference>
<dbReference type="InterPro" id="IPR003593">
    <property type="entry name" value="AAA+_ATPase"/>
</dbReference>
<dbReference type="SUPFAM" id="SSF52540">
    <property type="entry name" value="P-loop containing nucleoside triphosphate hydrolases"/>
    <property type="match status" value="1"/>
</dbReference>
<dbReference type="Pfam" id="PF00005">
    <property type="entry name" value="ABC_tran"/>
    <property type="match status" value="1"/>
</dbReference>
<evidence type="ECO:0000259" key="5">
    <source>
        <dbReference type="PROSITE" id="PS50893"/>
    </source>
</evidence>
<proteinExistence type="inferred from homology"/>
<comment type="similarity">
    <text evidence="1">Belongs to the ABC transporter superfamily.</text>
</comment>
<dbReference type="InterPro" id="IPR027417">
    <property type="entry name" value="P-loop_NTPase"/>
</dbReference>
<reference evidence="6" key="1">
    <citation type="submission" date="2022-11" db="EMBL/GenBank/DDBJ databases">
        <title>Taxonomic description of a new Pseudomonas species.</title>
        <authorList>
            <person name="Tambong J.T."/>
        </authorList>
    </citation>
    <scope>NUCLEOTIDE SEQUENCE</scope>
    <source>
        <strain evidence="6">S1Bt42</strain>
    </source>
</reference>
<evidence type="ECO:0000256" key="2">
    <source>
        <dbReference type="ARBA" id="ARBA00022448"/>
    </source>
</evidence>
<protein>
    <submittedName>
        <fullName evidence="6">ABC transporter ATP-binding protein</fullName>
    </submittedName>
</protein>
<dbReference type="SMART" id="SM00382">
    <property type="entry name" value="AAA"/>
    <property type="match status" value="1"/>
</dbReference>
<dbReference type="PROSITE" id="PS00211">
    <property type="entry name" value="ABC_TRANSPORTER_1"/>
    <property type="match status" value="1"/>
</dbReference>
<evidence type="ECO:0000313" key="6">
    <source>
        <dbReference type="EMBL" id="UZW21061.1"/>
    </source>
</evidence>
<accession>A0ABY6QMT7</accession>
<sequence length="344" mass="37803">MIRFEAVNKTHKGSPRTAVSDLTLHVREGEICVFVGPSGCGKTTILRMINRLDIQDSGGIFVNGVATDQLDVVTLRRGIGFMMQSAALFPHQTVAENIGAVPRLLGWSKQKIRQRVSELISLVGLQPEFLQRYPNQLSGGQQSRVALARALASDPPVVLMDEPFAALDPVIRERLQDELVALQRRLHKTIILVTHDMEEAIKIGDRIAIFEGEGKLVQFDTPHNVLAHPASAFVRDFIGKDPLLKRLSLMKVADLPVDEVSCEFKLLLDDKSNPLKWVSESDVPVPQLTTVSSNDSLHHALVKILTVPIGVVVRVDEAGAYDGCLSIASLHSALNKPVLEVHHD</sequence>
<feature type="domain" description="ABC transporter" evidence="5">
    <location>
        <begin position="2"/>
        <end position="238"/>
    </location>
</feature>
<dbReference type="EMBL" id="CP112866">
    <property type="protein sequence ID" value="UZW21061.1"/>
    <property type="molecule type" value="Genomic_DNA"/>
</dbReference>
<organism evidence="6 7">
    <name type="scientific">Pseudomonas quebecensis</name>
    <dbReference type="NCBI Taxonomy" id="2995174"/>
    <lineage>
        <taxon>Bacteria</taxon>
        <taxon>Pseudomonadati</taxon>
        <taxon>Pseudomonadota</taxon>
        <taxon>Gammaproteobacteria</taxon>
        <taxon>Pseudomonadales</taxon>
        <taxon>Pseudomonadaceae</taxon>
        <taxon>Pseudomonas</taxon>
    </lineage>
</organism>
<evidence type="ECO:0000256" key="1">
    <source>
        <dbReference type="ARBA" id="ARBA00005417"/>
    </source>
</evidence>
<dbReference type="PROSITE" id="PS50893">
    <property type="entry name" value="ABC_TRANSPORTER_2"/>
    <property type="match status" value="1"/>
</dbReference>
<keyword evidence="2" id="KW-0813">Transport</keyword>
<dbReference type="GO" id="GO:0005524">
    <property type="term" value="F:ATP binding"/>
    <property type="evidence" value="ECO:0007669"/>
    <property type="project" value="UniProtKB-KW"/>
</dbReference>
<dbReference type="Gene3D" id="3.40.50.300">
    <property type="entry name" value="P-loop containing nucleotide triphosphate hydrolases"/>
    <property type="match status" value="1"/>
</dbReference>
<gene>
    <name evidence="6" type="ORF">OSC50_12215</name>
</gene>
<evidence type="ECO:0000313" key="7">
    <source>
        <dbReference type="Proteomes" id="UP001164116"/>
    </source>
</evidence>
<keyword evidence="4 6" id="KW-0067">ATP-binding</keyword>
<keyword evidence="3" id="KW-0547">Nucleotide-binding</keyword>
<dbReference type="RefSeq" id="WP_266249295.1">
    <property type="nucleotide sequence ID" value="NZ_CP112866.1"/>
</dbReference>